<evidence type="ECO:0000313" key="7">
    <source>
        <dbReference type="RefSeq" id="XP_031552308.1"/>
    </source>
</evidence>
<dbReference type="KEGG" id="aten:116289503"/>
<accession>A0A6P8HB11</accession>
<dbReference type="InterPro" id="IPR021893">
    <property type="entry name" value="ZMYM2-like_C"/>
</dbReference>
<evidence type="ECO:0000259" key="5">
    <source>
        <dbReference type="Pfam" id="PF25561"/>
    </source>
</evidence>
<evidence type="ECO:0000256" key="2">
    <source>
        <dbReference type="ARBA" id="ARBA00022553"/>
    </source>
</evidence>
<dbReference type="InParanoid" id="A0A6P8HB11"/>
<keyword evidence="3" id="KW-0832">Ubl conjugation</keyword>
<dbReference type="OrthoDB" id="5964417at2759"/>
<dbReference type="InterPro" id="IPR042838">
    <property type="entry name" value="KIAA1958"/>
</dbReference>
<protein>
    <submittedName>
        <fullName evidence="7">Zinc finger MYM-type protein 3-like</fullName>
    </submittedName>
</protein>
<name>A0A6P8HB11_ACTTE</name>
<dbReference type="GeneID" id="116289503"/>
<dbReference type="Proteomes" id="UP000515163">
    <property type="component" value="Unplaced"/>
</dbReference>
<feature type="domain" description="ZMYM2-like/QRICH1 C-terminal" evidence="4">
    <location>
        <begin position="175"/>
        <end position="321"/>
    </location>
</feature>
<dbReference type="AlphaFoldDB" id="A0A6P8HB11"/>
<dbReference type="InterPro" id="IPR057926">
    <property type="entry name" value="QRICH1_dom"/>
</dbReference>
<keyword evidence="1" id="KW-1017">Isopeptide bond</keyword>
<sequence>MDDNPEFYYPEDLEDDLDLANATAVFESQNSNNNNNNNNKDEDEEMINKFLNDQKTKNTGYKSKSDMKAWQRFCQSIGESRKMEDIPESELNTLLCKFFISIRKQDGGEYEPGSITGFQRSFQRYLQEKGSLYNILKDNDFSRSRSVIAAKRKDLTCKGKCNLPNATRELRATEVNTLFEIGQFSVVEPKALQKALWWFLSLHFGWRARDESRKLSWGDVSLENDPETGAECLVWKTEKGSKTRTGQGGHRRAFNPKAHASVNKSRCPVEFYKAFRSHRSESMLMSDAPFYLAINHKRKPEDKVWYLNRPLGKNEIVKILKESTEVVLGKENQQGLKRKLTNHAVVKLSSAGSLMQMWKLTTWHN</sequence>
<proteinExistence type="predicted"/>
<dbReference type="Pfam" id="PF12012">
    <property type="entry name" value="DUF3504"/>
    <property type="match status" value="1"/>
</dbReference>
<dbReference type="PANTHER" id="PTHR46963:SF2">
    <property type="match status" value="1"/>
</dbReference>
<reference evidence="7" key="1">
    <citation type="submission" date="2025-08" db="UniProtKB">
        <authorList>
            <consortium name="RefSeq"/>
        </authorList>
    </citation>
    <scope>IDENTIFICATION</scope>
    <source>
        <tissue evidence="7">Tentacle</tissue>
    </source>
</reference>
<dbReference type="Pfam" id="PF25561">
    <property type="entry name" value="QRICH1"/>
    <property type="match status" value="1"/>
</dbReference>
<dbReference type="RefSeq" id="XP_031552308.1">
    <property type="nucleotide sequence ID" value="XM_031696448.1"/>
</dbReference>
<evidence type="ECO:0000259" key="4">
    <source>
        <dbReference type="Pfam" id="PF12012"/>
    </source>
</evidence>
<evidence type="ECO:0000256" key="3">
    <source>
        <dbReference type="ARBA" id="ARBA00022843"/>
    </source>
</evidence>
<organism evidence="6 7">
    <name type="scientific">Actinia tenebrosa</name>
    <name type="common">Australian red waratah sea anemone</name>
    <dbReference type="NCBI Taxonomy" id="6105"/>
    <lineage>
        <taxon>Eukaryota</taxon>
        <taxon>Metazoa</taxon>
        <taxon>Cnidaria</taxon>
        <taxon>Anthozoa</taxon>
        <taxon>Hexacorallia</taxon>
        <taxon>Actiniaria</taxon>
        <taxon>Actiniidae</taxon>
        <taxon>Actinia</taxon>
    </lineage>
</organism>
<feature type="domain" description="QRICH1-like" evidence="5">
    <location>
        <begin position="80"/>
        <end position="144"/>
    </location>
</feature>
<dbReference type="PANTHER" id="PTHR46963">
    <property type="entry name" value="SIMILAR TO RIKEN CDNA E130308A19"/>
    <property type="match status" value="1"/>
</dbReference>
<keyword evidence="2" id="KW-0597">Phosphoprotein</keyword>
<keyword evidence="6" id="KW-1185">Reference proteome</keyword>
<evidence type="ECO:0000313" key="6">
    <source>
        <dbReference type="Proteomes" id="UP000515163"/>
    </source>
</evidence>
<gene>
    <name evidence="7" type="primary">LOC116289503</name>
</gene>
<evidence type="ECO:0000256" key="1">
    <source>
        <dbReference type="ARBA" id="ARBA00022499"/>
    </source>
</evidence>